<dbReference type="Pfam" id="PF00078">
    <property type="entry name" value="RVT_1"/>
    <property type="match status" value="1"/>
</dbReference>
<evidence type="ECO:0000256" key="10">
    <source>
        <dbReference type="RuleBase" id="RU000383"/>
    </source>
</evidence>
<dbReference type="CDD" id="cd01647">
    <property type="entry name" value="RT_LTR"/>
    <property type="match status" value="1"/>
</dbReference>
<evidence type="ECO:0000259" key="12">
    <source>
        <dbReference type="PROSITE" id="PS50013"/>
    </source>
</evidence>
<comment type="similarity">
    <text evidence="1">Belongs to the cyclin family. Cyclin AB subfamily.</text>
</comment>
<keyword evidence="9" id="KW-0131">Cell cycle</keyword>
<gene>
    <name evidence="14" type="ORF">F3Y22_tig00112495pilonHSYRG00082</name>
</gene>
<evidence type="ECO:0000256" key="5">
    <source>
        <dbReference type="ARBA" id="ARBA00022722"/>
    </source>
</evidence>
<dbReference type="PROSITE" id="PS50994">
    <property type="entry name" value="INTEGRASE"/>
    <property type="match status" value="1"/>
</dbReference>
<dbReference type="Proteomes" id="UP000436088">
    <property type="component" value="Unassembled WGS sequence"/>
</dbReference>
<dbReference type="CDD" id="cd20562">
    <property type="entry name" value="CYCLIN_AtCycA_like_rpt1"/>
    <property type="match status" value="1"/>
</dbReference>
<dbReference type="Gene3D" id="2.40.70.10">
    <property type="entry name" value="Acid Proteases"/>
    <property type="match status" value="1"/>
</dbReference>
<feature type="region of interest" description="Disordered" evidence="11">
    <location>
        <begin position="1642"/>
        <end position="1666"/>
    </location>
</feature>
<dbReference type="PROSITE" id="PS50013">
    <property type="entry name" value="CHROMO_2"/>
    <property type="match status" value="1"/>
</dbReference>
<reference evidence="14" key="1">
    <citation type="submission" date="2019-09" db="EMBL/GenBank/DDBJ databases">
        <title>Draft genome information of white flower Hibiscus syriacus.</title>
        <authorList>
            <person name="Kim Y.-M."/>
        </authorList>
    </citation>
    <scope>NUCLEOTIDE SEQUENCE [LARGE SCALE GENOMIC DNA]</scope>
    <source>
        <strain evidence="14">YM2019G1</strain>
    </source>
</reference>
<evidence type="ECO:0000256" key="9">
    <source>
        <dbReference type="ARBA" id="ARBA00023306"/>
    </source>
</evidence>
<evidence type="ECO:0000313" key="14">
    <source>
        <dbReference type="EMBL" id="KAE8666646.1"/>
    </source>
</evidence>
<accession>A0A6A2XWY9</accession>
<dbReference type="SUPFAM" id="SSF56672">
    <property type="entry name" value="DNA/RNA polymerases"/>
    <property type="match status" value="1"/>
</dbReference>
<feature type="compositionally biased region" description="Polar residues" evidence="11">
    <location>
        <begin position="1"/>
        <end position="10"/>
    </location>
</feature>
<dbReference type="GO" id="GO:0016779">
    <property type="term" value="F:nucleotidyltransferase activity"/>
    <property type="evidence" value="ECO:0007669"/>
    <property type="project" value="UniProtKB-KW"/>
</dbReference>
<dbReference type="GO" id="GO:0003676">
    <property type="term" value="F:nucleic acid binding"/>
    <property type="evidence" value="ECO:0007669"/>
    <property type="project" value="InterPro"/>
</dbReference>
<keyword evidence="6" id="KW-0255">Endonuclease</keyword>
<dbReference type="FunFam" id="3.30.70.270:FF:000003">
    <property type="entry name" value="Transposon Ty3-G Gag-Pol polyprotein"/>
    <property type="match status" value="1"/>
</dbReference>
<dbReference type="InterPro" id="IPR041588">
    <property type="entry name" value="Integrase_H2C2"/>
</dbReference>
<evidence type="ECO:0000256" key="6">
    <source>
        <dbReference type="ARBA" id="ARBA00022759"/>
    </source>
</evidence>
<evidence type="ECO:0000256" key="1">
    <source>
        <dbReference type="ARBA" id="ARBA00006955"/>
    </source>
</evidence>
<dbReference type="InterPro" id="IPR048258">
    <property type="entry name" value="Cyclins_cyclin-box"/>
</dbReference>
<keyword evidence="7 10" id="KW-0195">Cyclin</keyword>
<dbReference type="InterPro" id="IPR012337">
    <property type="entry name" value="RNaseH-like_sf"/>
</dbReference>
<dbReference type="FunFam" id="1.10.472.10:FF:000167">
    <property type="entry name" value="Mitotic cyclin 6"/>
    <property type="match status" value="1"/>
</dbReference>
<keyword evidence="8" id="KW-0511">Multifunctional enzyme</keyword>
<dbReference type="PANTHER" id="PTHR37984">
    <property type="entry name" value="PROTEIN CBG26694"/>
    <property type="match status" value="1"/>
</dbReference>
<keyword evidence="3" id="KW-0808">Transferase</keyword>
<dbReference type="InterPro" id="IPR050951">
    <property type="entry name" value="Retrovirus_Pol_polyprotein"/>
</dbReference>
<dbReference type="SMART" id="SM00385">
    <property type="entry name" value="CYCLIN"/>
    <property type="match status" value="2"/>
</dbReference>
<dbReference type="Gene3D" id="2.40.50.40">
    <property type="match status" value="1"/>
</dbReference>
<protein>
    <submittedName>
        <fullName evidence="14">Cyclin-A1-1</fullName>
    </submittedName>
</protein>
<dbReference type="InterPro" id="IPR016197">
    <property type="entry name" value="Chromo-like_dom_sf"/>
</dbReference>
<dbReference type="GO" id="GO:0051301">
    <property type="term" value="P:cell division"/>
    <property type="evidence" value="ECO:0007669"/>
    <property type="project" value="UniProtKB-KW"/>
</dbReference>
<evidence type="ECO:0000256" key="7">
    <source>
        <dbReference type="ARBA" id="ARBA00023127"/>
    </source>
</evidence>
<evidence type="ECO:0000259" key="13">
    <source>
        <dbReference type="PROSITE" id="PS50994"/>
    </source>
</evidence>
<dbReference type="InterPro" id="IPR000953">
    <property type="entry name" value="Chromo/chromo_shadow_dom"/>
</dbReference>
<evidence type="ECO:0000313" key="15">
    <source>
        <dbReference type="Proteomes" id="UP000436088"/>
    </source>
</evidence>
<feature type="compositionally biased region" description="Low complexity" evidence="11">
    <location>
        <begin position="11"/>
        <end position="20"/>
    </location>
</feature>
<dbReference type="EMBL" id="VEPZ02001594">
    <property type="protein sequence ID" value="KAE8666646.1"/>
    <property type="molecule type" value="Genomic_DNA"/>
</dbReference>
<feature type="domain" description="Integrase catalytic" evidence="13">
    <location>
        <begin position="1336"/>
        <end position="1498"/>
    </location>
</feature>
<dbReference type="InterPro" id="IPR006671">
    <property type="entry name" value="Cyclin_N"/>
</dbReference>
<dbReference type="InterPro" id="IPR036915">
    <property type="entry name" value="Cyclin-like_sf"/>
</dbReference>
<dbReference type="InterPro" id="IPR005162">
    <property type="entry name" value="Retrotrans_gag_dom"/>
</dbReference>
<dbReference type="InterPro" id="IPR036397">
    <property type="entry name" value="RNaseH_sf"/>
</dbReference>
<dbReference type="GO" id="GO:0015074">
    <property type="term" value="P:DNA integration"/>
    <property type="evidence" value="ECO:0007669"/>
    <property type="project" value="InterPro"/>
</dbReference>
<organism evidence="14 15">
    <name type="scientific">Hibiscus syriacus</name>
    <name type="common">Rose of Sharon</name>
    <dbReference type="NCBI Taxonomy" id="106335"/>
    <lineage>
        <taxon>Eukaryota</taxon>
        <taxon>Viridiplantae</taxon>
        <taxon>Streptophyta</taxon>
        <taxon>Embryophyta</taxon>
        <taxon>Tracheophyta</taxon>
        <taxon>Spermatophyta</taxon>
        <taxon>Magnoliopsida</taxon>
        <taxon>eudicotyledons</taxon>
        <taxon>Gunneridae</taxon>
        <taxon>Pentapetalae</taxon>
        <taxon>rosids</taxon>
        <taxon>malvids</taxon>
        <taxon>Malvales</taxon>
        <taxon>Malvaceae</taxon>
        <taxon>Malvoideae</taxon>
        <taxon>Hibiscus</taxon>
    </lineage>
</organism>
<feature type="compositionally biased region" description="Low complexity" evidence="11">
    <location>
        <begin position="55"/>
        <end position="69"/>
    </location>
</feature>
<name>A0A6A2XWY9_HIBSY</name>
<feature type="domain" description="Chromo" evidence="12">
    <location>
        <begin position="1589"/>
        <end position="1648"/>
    </location>
</feature>
<dbReference type="InterPro" id="IPR021109">
    <property type="entry name" value="Peptidase_aspartic_dom_sf"/>
</dbReference>
<sequence length="1696" mass="192033">MSKLNGNNRRSSFSSSTTSSLAKRHASSSENVGKVTASLAKKRVPLTNITNQRNSSRSSASASSLVPSSNKISKARKTQSVTNVGLPGPVLPPTNVGLSGHVLPPTNVRHSSVLPPKVVSSFPTENEVVFPPPTVQCSMEFSPSKSEGLSSVSMDETMSTCDSFKSPEVEYMDNQDASAVGSIERKTFSNLCISDHEVEAAGKFCNREVFDDGKETDNKIMDVDDNYMYPQLCATYACDIYKHLRASELKKRPSTDFMETIQKDINSSMRAILIDWLVEVAEEYRLVPDTLYLTVNYIDRYLSGNMMNRQQLQLLGVACMMIAAKYEEICAPQVEEFCYITDNTYFKDEVLEMESSVLNYLKFEMTAPTSKCFLRRFVRAAQGIDEVPLMQLECMANYIAELSLLEYSMLCYAPSLIAASAIFLAIFILLPSKKPWNSTLQHYTLYNPSDLFECVKDLHRLCCNNKNSTLPAIREKYSQHKATVQMCCKAVLSSFNTFGLLPQLKMAFEIRTKHVPILCWITCSAPVPQSLRRRLRLHVPRRRSSKGVTSGIRASFVRMTQQNPDDAPISKVTRVAIPKKRANSNDMVALFEQRVGGVRKDVLCEETQALISELTENVDERTRGLESMYLAMRAEIMHEVKELKSELLVYKAAVLNGVTGEAQAPRPIIDQFFCGMGIGDDTTKVNVVSNYLNDVAMLWWRRRCSENTNPIGTWEEFVGELKEHFYPKNVVLEARAKLKQLRHDRSILEYVKIFTENNMQIHDLGESEGYFAFMDGLTRWANMEIQRRGVTELSKALDVAEAIAPFEVKKTDSLQSKSKPKGNSGGEKAKGNHMKRDCPQLVKVVAIKENDGVESETLKLGSILSTMEVKKGRKKKGLMYVNITVAGQKMSALVDTNALELFMSEQIAKRLGLHVEKATRSIKTVNTEEVPIAGVTKGIELTVGSWSGKEAIKREVDHKIELVENAKPPARAPYRMAPPELEEMHRQLKDLLDAGYIRPSKFPNGAPTCSISLVVQGDSPNKIYDRAITVVKIGEGDEPKTACVTRYGSYEFLVMPFGLTNALVTFCTLMNKVLQPFLDRFVVVYLDDIVVYSKTLEEHIEHLRMVFQVLRENELCVKEETCSFAQKEVSFLFHIVGGGKLQMDKDKIQAIDEWKPPTKVTELRAFLGLANYYRRFVKGYSKIATPLTELLKKDKAWEWNTKCQDAFEKLKEAMVNEPVLVLPDYTKPFVVFTDASDVTIGGVLMQEGHPVAYESRKLNETERRYSVHEKEMTAVVHCLRTSRWQEFLAEFDFSLEYKLGKVNCVADGLSRRYAIETVEGHRLFVPRYGKLRKELMKECHDSEWAGHPGVDRTLALLSEQYYWPHMAEDVFSKYATFIPASKVCPAVEAARLFLKHVVKYWGMSKTIISDRDTRFTGRFWTELYKLMGLSLNFSTAIHPQTDGQTERVNALLEIYLRHYVIANQIDWPKLLDVAQFSYNLQRSEATNQSPFEIVTGQQPLTPNTVVTKYEGPNPSAHNVAKEWHEQHDLARACTMAYKLELPPTIRAYHVIHVSMLKPYHQDTEDPDRGKSHQAPVGVAVSYDKEIQDIQAERVIRRPGHRPRHEYFVLWNGQPECEGSWEHAEGLWQFKNRIDQYHAKRVTRASPEPVGENVTDQSPSPSFRRGSKHPCLGYFQAYLAAITKKATKAARSEASKF</sequence>
<dbReference type="Pfam" id="PF00134">
    <property type="entry name" value="Cyclin_N"/>
    <property type="match status" value="1"/>
</dbReference>
<dbReference type="PANTHER" id="PTHR37984:SF5">
    <property type="entry name" value="PROTEIN NYNRIN-LIKE"/>
    <property type="match status" value="1"/>
</dbReference>
<dbReference type="CDD" id="cd20506">
    <property type="entry name" value="CYCLIN_AtCycA-like_rpt2"/>
    <property type="match status" value="1"/>
</dbReference>
<dbReference type="InterPro" id="IPR001584">
    <property type="entry name" value="Integrase_cat-core"/>
</dbReference>
<dbReference type="Gene3D" id="3.10.10.10">
    <property type="entry name" value="HIV Type 1 Reverse Transcriptase, subunit A, domain 1"/>
    <property type="match status" value="2"/>
</dbReference>
<keyword evidence="4" id="KW-0548">Nucleotidyltransferase</keyword>
<proteinExistence type="inferred from homology"/>
<dbReference type="InterPro" id="IPR043128">
    <property type="entry name" value="Rev_trsase/Diguanyl_cyclase"/>
</dbReference>
<dbReference type="Pfam" id="PF13650">
    <property type="entry name" value="Asp_protease_2"/>
    <property type="match status" value="1"/>
</dbReference>
<dbReference type="Gene3D" id="3.30.70.270">
    <property type="match status" value="2"/>
</dbReference>
<evidence type="ECO:0000256" key="4">
    <source>
        <dbReference type="ARBA" id="ARBA00022695"/>
    </source>
</evidence>
<keyword evidence="6" id="KW-0378">Hydrolase</keyword>
<dbReference type="Gene3D" id="3.30.420.10">
    <property type="entry name" value="Ribonuclease H-like superfamily/Ribonuclease H"/>
    <property type="match status" value="1"/>
</dbReference>
<evidence type="ECO:0000256" key="11">
    <source>
        <dbReference type="SAM" id="MobiDB-lite"/>
    </source>
</evidence>
<dbReference type="InterPro" id="IPR043502">
    <property type="entry name" value="DNA/RNA_pol_sf"/>
</dbReference>
<keyword evidence="2" id="KW-0132">Cell division</keyword>
<dbReference type="Pfam" id="PF17921">
    <property type="entry name" value="Integrase_H2C2"/>
    <property type="match status" value="1"/>
</dbReference>
<evidence type="ECO:0000256" key="3">
    <source>
        <dbReference type="ARBA" id="ARBA00022679"/>
    </source>
</evidence>
<keyword evidence="5" id="KW-0540">Nuclease</keyword>
<dbReference type="InterPro" id="IPR013763">
    <property type="entry name" value="Cyclin-like_dom"/>
</dbReference>
<dbReference type="FunFam" id="1.10.472.10:FF:000013">
    <property type="entry name" value="Cyclin A1"/>
    <property type="match status" value="1"/>
</dbReference>
<dbReference type="Pfam" id="PF02984">
    <property type="entry name" value="Cyclin_C"/>
    <property type="match status" value="1"/>
</dbReference>
<evidence type="ECO:0000256" key="2">
    <source>
        <dbReference type="ARBA" id="ARBA00022618"/>
    </source>
</evidence>
<dbReference type="SUPFAM" id="SSF47954">
    <property type="entry name" value="Cyclin-like"/>
    <property type="match status" value="2"/>
</dbReference>
<dbReference type="SUPFAM" id="SSF53098">
    <property type="entry name" value="Ribonuclease H-like"/>
    <property type="match status" value="1"/>
</dbReference>
<dbReference type="InterPro" id="IPR000477">
    <property type="entry name" value="RT_dom"/>
</dbReference>
<dbReference type="GO" id="GO:0004519">
    <property type="term" value="F:endonuclease activity"/>
    <property type="evidence" value="ECO:0007669"/>
    <property type="project" value="UniProtKB-KW"/>
</dbReference>
<feature type="region of interest" description="Disordered" evidence="11">
    <location>
        <begin position="811"/>
        <end position="833"/>
    </location>
</feature>
<dbReference type="CDD" id="cd09274">
    <property type="entry name" value="RNase_HI_RT_Ty3"/>
    <property type="match status" value="1"/>
</dbReference>
<dbReference type="SMART" id="SM01332">
    <property type="entry name" value="Cyclin_C"/>
    <property type="match status" value="1"/>
</dbReference>
<dbReference type="Pfam" id="PF17919">
    <property type="entry name" value="RT_RNaseH_2"/>
    <property type="match status" value="1"/>
</dbReference>
<dbReference type="CDD" id="cd00303">
    <property type="entry name" value="retropepsin_like"/>
    <property type="match status" value="1"/>
</dbReference>
<dbReference type="Gene3D" id="1.10.472.10">
    <property type="entry name" value="Cyclin-like"/>
    <property type="match status" value="2"/>
</dbReference>
<feature type="region of interest" description="Disordered" evidence="11">
    <location>
        <begin position="1"/>
        <end position="92"/>
    </location>
</feature>
<dbReference type="InterPro" id="IPR041577">
    <property type="entry name" value="RT_RNaseH_2"/>
</dbReference>
<dbReference type="SUPFAM" id="SSF54160">
    <property type="entry name" value="Chromo domain-like"/>
    <property type="match status" value="1"/>
</dbReference>
<comment type="caution">
    <text evidence="14">The sequence shown here is derived from an EMBL/GenBank/DDBJ whole genome shotgun (WGS) entry which is preliminary data.</text>
</comment>
<keyword evidence="15" id="KW-1185">Reference proteome</keyword>
<dbReference type="FunFam" id="3.30.70.270:FF:000020">
    <property type="entry name" value="Transposon Tf2-6 polyprotein-like Protein"/>
    <property type="match status" value="1"/>
</dbReference>
<dbReference type="PROSITE" id="PS00292">
    <property type="entry name" value="CYCLINS"/>
    <property type="match status" value="1"/>
</dbReference>
<dbReference type="Pfam" id="PF03732">
    <property type="entry name" value="Retrotrans_gag"/>
    <property type="match status" value="1"/>
</dbReference>
<dbReference type="InterPro" id="IPR004367">
    <property type="entry name" value="Cyclin_C-dom"/>
</dbReference>
<evidence type="ECO:0000256" key="8">
    <source>
        <dbReference type="ARBA" id="ARBA00023268"/>
    </source>
</evidence>